<accession>A0ABU5I0C2</accession>
<keyword evidence="7" id="KW-1185">Reference proteome</keyword>
<dbReference type="PANTHER" id="PTHR43537">
    <property type="entry name" value="TRANSCRIPTIONAL REGULATOR, GNTR FAMILY"/>
    <property type="match status" value="1"/>
</dbReference>
<proteinExistence type="predicted"/>
<dbReference type="Pfam" id="PF07729">
    <property type="entry name" value="FCD"/>
    <property type="match status" value="1"/>
</dbReference>
<gene>
    <name evidence="6" type="ORF">U0C82_06745</name>
</gene>
<feature type="region of interest" description="Disordered" evidence="4">
    <location>
        <begin position="264"/>
        <end position="283"/>
    </location>
</feature>
<dbReference type="Proteomes" id="UP001294412">
    <property type="component" value="Unassembled WGS sequence"/>
</dbReference>
<comment type="caution">
    <text evidence="6">The sequence shown here is derived from an EMBL/GenBank/DDBJ whole genome shotgun (WGS) entry which is preliminary data.</text>
</comment>
<sequence>MQGSPHPSPSDTPPIRAEGARATTGASNGARRRPPSGVDRSVDQTATAYERIEELFVSMQLLPGSFVRTQDIQALVGLGRTPVHQAVRRLAAETLIEVRPRNGLMIAPIDLARERHLAFLRRDMIRFVTEAAMRNLSANERAYVHYLRRQLAEAGPAMTLDRFNEIDKSFDLLLIQASGERFLERALRPLHALARRTGYLHFTDRSADDGLKRSIALHLAIMDAVLSGDAERARTTCDDLVAYGIALIDDLGEGVDPHRLDVGYAPMARGDRRPSDEAPPGGA</sequence>
<dbReference type="Gene3D" id="1.10.10.10">
    <property type="entry name" value="Winged helix-like DNA-binding domain superfamily/Winged helix DNA-binding domain"/>
    <property type="match status" value="1"/>
</dbReference>
<dbReference type="InterPro" id="IPR036388">
    <property type="entry name" value="WH-like_DNA-bd_sf"/>
</dbReference>
<evidence type="ECO:0000256" key="1">
    <source>
        <dbReference type="ARBA" id="ARBA00023015"/>
    </source>
</evidence>
<protein>
    <submittedName>
        <fullName evidence="6">GntR family transcriptional regulator</fullName>
    </submittedName>
</protein>
<dbReference type="Gene3D" id="1.20.120.530">
    <property type="entry name" value="GntR ligand-binding domain-like"/>
    <property type="match status" value="1"/>
</dbReference>
<evidence type="ECO:0000256" key="2">
    <source>
        <dbReference type="ARBA" id="ARBA00023125"/>
    </source>
</evidence>
<dbReference type="SUPFAM" id="SSF48008">
    <property type="entry name" value="GntR ligand-binding domain-like"/>
    <property type="match status" value="1"/>
</dbReference>
<dbReference type="InterPro" id="IPR011711">
    <property type="entry name" value="GntR_C"/>
</dbReference>
<evidence type="ECO:0000256" key="3">
    <source>
        <dbReference type="ARBA" id="ARBA00023163"/>
    </source>
</evidence>
<evidence type="ECO:0000256" key="4">
    <source>
        <dbReference type="SAM" id="MobiDB-lite"/>
    </source>
</evidence>
<dbReference type="InterPro" id="IPR036390">
    <property type="entry name" value="WH_DNA-bd_sf"/>
</dbReference>
<feature type="domain" description="HTH gntR-type" evidence="5">
    <location>
        <begin position="42"/>
        <end position="109"/>
    </location>
</feature>
<keyword evidence="2" id="KW-0238">DNA-binding</keyword>
<dbReference type="PANTHER" id="PTHR43537:SF45">
    <property type="entry name" value="GNTR FAMILY REGULATORY PROTEIN"/>
    <property type="match status" value="1"/>
</dbReference>
<dbReference type="InterPro" id="IPR008920">
    <property type="entry name" value="TF_FadR/GntR_C"/>
</dbReference>
<keyword evidence="3" id="KW-0804">Transcription</keyword>
<evidence type="ECO:0000259" key="5">
    <source>
        <dbReference type="PROSITE" id="PS50949"/>
    </source>
</evidence>
<evidence type="ECO:0000313" key="6">
    <source>
        <dbReference type="EMBL" id="MDY8108841.1"/>
    </source>
</evidence>
<dbReference type="PROSITE" id="PS50949">
    <property type="entry name" value="HTH_GNTR"/>
    <property type="match status" value="1"/>
</dbReference>
<dbReference type="Pfam" id="PF00392">
    <property type="entry name" value="GntR"/>
    <property type="match status" value="1"/>
</dbReference>
<dbReference type="InterPro" id="IPR000524">
    <property type="entry name" value="Tscrpt_reg_HTH_GntR"/>
</dbReference>
<evidence type="ECO:0000313" key="7">
    <source>
        <dbReference type="Proteomes" id="UP001294412"/>
    </source>
</evidence>
<dbReference type="RefSeq" id="WP_322186312.1">
    <property type="nucleotide sequence ID" value="NZ_JAXLPB010000002.1"/>
</dbReference>
<feature type="region of interest" description="Disordered" evidence="4">
    <location>
        <begin position="1"/>
        <end position="42"/>
    </location>
</feature>
<dbReference type="SMART" id="SM00345">
    <property type="entry name" value="HTH_GNTR"/>
    <property type="match status" value="1"/>
</dbReference>
<feature type="compositionally biased region" description="Pro residues" evidence="4">
    <location>
        <begin position="1"/>
        <end position="12"/>
    </location>
</feature>
<reference evidence="6 7" key="1">
    <citation type="submission" date="2023-12" db="EMBL/GenBank/DDBJ databases">
        <title>Description of Novel Strain Fulvimarina sp. 2208YS6-2-32 isolated from Uroteuthis (Photololigo) edulis.</title>
        <authorList>
            <person name="Park J.-S."/>
        </authorList>
    </citation>
    <scope>NUCLEOTIDE SEQUENCE [LARGE SCALE GENOMIC DNA]</scope>
    <source>
        <strain evidence="6 7">2208YS6-2-32</strain>
    </source>
</reference>
<organism evidence="6 7">
    <name type="scientific">Fulvimarina uroteuthidis</name>
    <dbReference type="NCBI Taxonomy" id="3098149"/>
    <lineage>
        <taxon>Bacteria</taxon>
        <taxon>Pseudomonadati</taxon>
        <taxon>Pseudomonadota</taxon>
        <taxon>Alphaproteobacteria</taxon>
        <taxon>Hyphomicrobiales</taxon>
        <taxon>Aurantimonadaceae</taxon>
        <taxon>Fulvimarina</taxon>
    </lineage>
</organism>
<dbReference type="EMBL" id="JAXLPB010000002">
    <property type="protein sequence ID" value="MDY8108841.1"/>
    <property type="molecule type" value="Genomic_DNA"/>
</dbReference>
<dbReference type="SUPFAM" id="SSF46785">
    <property type="entry name" value="Winged helix' DNA-binding domain"/>
    <property type="match status" value="1"/>
</dbReference>
<name>A0ABU5I0C2_9HYPH</name>
<keyword evidence="1" id="KW-0805">Transcription regulation</keyword>